<dbReference type="RefSeq" id="XP_017991180.1">
    <property type="nucleotide sequence ID" value="XM_018134740.1"/>
</dbReference>
<name>A0A0M8MKT5_9BASI</name>
<evidence type="ECO:0000256" key="2">
    <source>
        <dbReference type="SAM" id="Phobius"/>
    </source>
</evidence>
<keyword evidence="2" id="KW-0812">Transmembrane</keyword>
<feature type="compositionally biased region" description="Low complexity" evidence="1">
    <location>
        <begin position="349"/>
        <end position="362"/>
    </location>
</feature>
<dbReference type="PANTHER" id="PTHR31685">
    <property type="entry name" value="INTEGRAL MEMBRANE PROTEIN (AFU_ORTHOLOGUE AFUA_6G12730)-RELATED"/>
    <property type="match status" value="1"/>
</dbReference>
<feature type="transmembrane region" description="Helical" evidence="2">
    <location>
        <begin position="225"/>
        <end position="247"/>
    </location>
</feature>
<feature type="transmembrane region" description="Helical" evidence="2">
    <location>
        <begin position="435"/>
        <end position="453"/>
    </location>
</feature>
<reference evidence="5 6" key="1">
    <citation type="submission" date="2015-07" db="EMBL/GenBank/DDBJ databases">
        <title>Draft Genome Sequence of Malassezia furfur CBS1878 and Malassezia pachydermatis CBS1879.</title>
        <authorList>
            <person name="Triana S."/>
            <person name="Ohm R."/>
            <person name="Gonzalez A."/>
            <person name="DeCock H."/>
            <person name="Restrepo S."/>
            <person name="Celis A."/>
        </authorList>
    </citation>
    <scope>NUCLEOTIDE SEQUENCE [LARGE SCALE GENOMIC DNA]</scope>
    <source>
        <strain evidence="5 6">CBS 1879</strain>
    </source>
</reference>
<organism evidence="5 6">
    <name type="scientific">Malassezia pachydermatis</name>
    <dbReference type="NCBI Taxonomy" id="77020"/>
    <lineage>
        <taxon>Eukaryota</taxon>
        <taxon>Fungi</taxon>
        <taxon>Dikarya</taxon>
        <taxon>Basidiomycota</taxon>
        <taxon>Ustilaginomycotina</taxon>
        <taxon>Malasseziomycetes</taxon>
        <taxon>Malasseziales</taxon>
        <taxon>Malasseziaceae</taxon>
        <taxon>Malassezia</taxon>
    </lineage>
</organism>
<dbReference type="PANTHER" id="PTHR31685:SF3">
    <property type="entry name" value="INTEGRAL MEMBRANE PROTEIN (AFU_ORTHOLOGUE AFUA_6G12730)"/>
    <property type="match status" value="1"/>
</dbReference>
<feature type="transmembrane region" description="Helical" evidence="2">
    <location>
        <begin position="553"/>
        <end position="572"/>
    </location>
</feature>
<keyword evidence="2" id="KW-0472">Membrane</keyword>
<feature type="transmembrane region" description="Helical" evidence="2">
    <location>
        <begin position="645"/>
        <end position="667"/>
    </location>
</feature>
<feature type="transmembrane region" description="Helical" evidence="2">
    <location>
        <begin position="679"/>
        <end position="697"/>
    </location>
</feature>
<dbReference type="OrthoDB" id="4005299at2759"/>
<comment type="caution">
    <text evidence="5">The sequence shown here is derived from an EMBL/GenBank/DDBJ whole genome shotgun (WGS) entry which is preliminary data.</text>
</comment>
<protein>
    <recommendedName>
        <fullName evidence="7">Integral membrane protein</fullName>
    </recommendedName>
</protein>
<keyword evidence="2" id="KW-1133">Transmembrane helix</keyword>
<feature type="compositionally biased region" description="Low complexity" evidence="1">
    <location>
        <begin position="13"/>
        <end position="32"/>
    </location>
</feature>
<dbReference type="GeneID" id="28726615"/>
<sequence>MYEARHEGHEEAAATTSAPSDTASAASTTPAAVQPMPMHDAAASAGHMHGHEDMFTYDTISPDTVPRFCKVATAAEKVGHDELAECIAMDEVDALMGADQAGWALRPSPPISMANVHAHAHGSEAPMLTLNETRLFLRKGAVPMSYVEWDFGSGMGRMSELRRFVSDDAVQVQTTWPDRPVIGRSGGYWRTLGDLDYPVAWNSLREDLKYRIGDGKNEPTRQRGLAALTTFLFIMACFVILPLLLCLQSAQSSLVPLMSLLYLAVLTSSVLFGRLYFALSPALYPPSALPGLVRTVLFLSYACFGYPAMQLLFLIVPLVRGRLRSWSDVQNLMRVITRGPTPMLQESVPMTPTPATSSGSPSNQDNSVMFDHEEENDNPLLSSPAEDGMYVPHMGSSSFEDAASSSLRRPWDQFVHKYPRLYFTLSLMYTGISRAIVPLAFVVVYVAIAIYTGSCRRPYKNVCLAHGIKGGIFFWYGVLSFARYLGAFGEYGWAWNKRPTVANTRHSHAPYWRRTMPSGEFIECSAIFLYGITNTWMERMGAKAGDPYTIKQIQHISIAVMFWFVGLVGMALESTTVRHLLAYAVTLGHPSAVLPRGDQDRVSAQVAPPSYVSSFNPFPALVIGVTGVAMAAHHQDYVYEVEIHILWGQMLAAFGFLRCLTYFFLWVRPPTSVLPSRPPTEAIGSFALCCGGLLFMLSNEEVSFAAMRADYADGMAVLNLAVSIVGLVFAWTFFVMLVKALSVKRKAEYAMDRPEAMPSASAPNSAWPKPGDSDVKESSSSSQFVVGESYELESAL</sequence>
<feature type="region of interest" description="Disordered" evidence="1">
    <location>
        <begin position="343"/>
        <end position="377"/>
    </location>
</feature>
<evidence type="ECO:0008006" key="7">
    <source>
        <dbReference type="Google" id="ProtNLM"/>
    </source>
</evidence>
<evidence type="ECO:0000259" key="3">
    <source>
        <dbReference type="Pfam" id="PF10348"/>
    </source>
</evidence>
<dbReference type="Pfam" id="PF10348">
    <property type="entry name" value="DUF2427"/>
    <property type="match status" value="1"/>
</dbReference>
<evidence type="ECO:0000313" key="5">
    <source>
        <dbReference type="EMBL" id="KOS13548.1"/>
    </source>
</evidence>
<feature type="transmembrane region" description="Helical" evidence="2">
    <location>
        <begin position="297"/>
        <end position="319"/>
    </location>
</feature>
<dbReference type="EMBL" id="LGAV01000006">
    <property type="protein sequence ID" value="KOS13548.1"/>
    <property type="molecule type" value="Genomic_DNA"/>
</dbReference>
<dbReference type="Pfam" id="PF10355">
    <property type="entry name" value="Ytp1"/>
    <property type="match status" value="1"/>
</dbReference>
<dbReference type="InterPro" id="IPR018827">
    <property type="entry name" value="YTP1_C"/>
</dbReference>
<feature type="domain" description="DUF2427" evidence="3">
    <location>
        <begin position="225"/>
        <end position="301"/>
    </location>
</feature>
<dbReference type="InterPro" id="IPR018825">
    <property type="entry name" value="DUF2427"/>
</dbReference>
<feature type="compositionally biased region" description="Basic and acidic residues" evidence="1">
    <location>
        <begin position="1"/>
        <end position="12"/>
    </location>
</feature>
<feature type="region of interest" description="Disordered" evidence="1">
    <location>
        <begin position="1"/>
        <end position="32"/>
    </location>
</feature>
<feature type="transmembrane region" description="Helical" evidence="2">
    <location>
        <begin position="473"/>
        <end position="494"/>
    </location>
</feature>
<dbReference type="Proteomes" id="UP000037751">
    <property type="component" value="Unassembled WGS sequence"/>
</dbReference>
<proteinExistence type="predicted"/>
<feature type="transmembrane region" description="Helical" evidence="2">
    <location>
        <begin position="254"/>
        <end position="277"/>
    </location>
</feature>
<feature type="transmembrane region" description="Helical" evidence="2">
    <location>
        <begin position="615"/>
        <end position="633"/>
    </location>
</feature>
<evidence type="ECO:0000313" key="6">
    <source>
        <dbReference type="Proteomes" id="UP000037751"/>
    </source>
</evidence>
<evidence type="ECO:0000256" key="1">
    <source>
        <dbReference type="SAM" id="MobiDB-lite"/>
    </source>
</evidence>
<accession>A0A0M8MKT5</accession>
<dbReference type="AlphaFoldDB" id="A0A0M8MKT5"/>
<dbReference type="VEuPathDB" id="FungiDB:Malapachy_0209"/>
<dbReference type="STRING" id="77020.A0A0M8MKT5"/>
<gene>
    <name evidence="5" type="ORF">Malapachy_0209</name>
</gene>
<keyword evidence="6" id="KW-1185">Reference proteome</keyword>
<feature type="transmembrane region" description="Helical" evidence="2">
    <location>
        <begin position="717"/>
        <end position="738"/>
    </location>
</feature>
<feature type="domain" description="Protein YTP1-like C-terminal" evidence="4">
    <location>
        <begin position="440"/>
        <end position="739"/>
    </location>
</feature>
<evidence type="ECO:0000259" key="4">
    <source>
        <dbReference type="Pfam" id="PF10355"/>
    </source>
</evidence>
<feature type="region of interest" description="Disordered" evidence="1">
    <location>
        <begin position="753"/>
        <end position="796"/>
    </location>
</feature>